<proteinExistence type="predicted"/>
<dbReference type="PANTHER" id="PTHR33744:SF17">
    <property type="entry name" value="CONSERVED PROTEIN"/>
    <property type="match status" value="1"/>
</dbReference>
<dbReference type="Gene3D" id="1.10.10.2840">
    <property type="entry name" value="PucR C-terminal helix-turn-helix domain"/>
    <property type="match status" value="1"/>
</dbReference>
<evidence type="ECO:0000313" key="3">
    <source>
        <dbReference type="Proteomes" id="UP001551482"/>
    </source>
</evidence>
<name>A0ABV3DWJ8_9ACTN</name>
<feature type="domain" description="PucR C-terminal helix-turn-helix" evidence="1">
    <location>
        <begin position="329"/>
        <end position="387"/>
    </location>
</feature>
<comment type="caution">
    <text evidence="2">The sequence shown here is derived from an EMBL/GenBank/DDBJ whole genome shotgun (WGS) entry which is preliminary data.</text>
</comment>
<dbReference type="RefSeq" id="WP_358364965.1">
    <property type="nucleotide sequence ID" value="NZ_JBEZFP010000245.1"/>
</dbReference>
<accession>A0ABV3DWJ8</accession>
<dbReference type="EMBL" id="JBEZFP010000245">
    <property type="protein sequence ID" value="MEU8140129.1"/>
    <property type="molecule type" value="Genomic_DNA"/>
</dbReference>
<evidence type="ECO:0000313" key="2">
    <source>
        <dbReference type="EMBL" id="MEU8140129.1"/>
    </source>
</evidence>
<evidence type="ECO:0000259" key="1">
    <source>
        <dbReference type="Pfam" id="PF13556"/>
    </source>
</evidence>
<dbReference type="Proteomes" id="UP001551482">
    <property type="component" value="Unassembled WGS sequence"/>
</dbReference>
<dbReference type="SUPFAM" id="SSF55781">
    <property type="entry name" value="GAF domain-like"/>
    <property type="match status" value="1"/>
</dbReference>
<dbReference type="PANTHER" id="PTHR33744">
    <property type="entry name" value="CARBOHYDRATE DIACID REGULATOR"/>
    <property type="match status" value="1"/>
</dbReference>
<dbReference type="InterPro" id="IPR042070">
    <property type="entry name" value="PucR_C-HTH_sf"/>
</dbReference>
<keyword evidence="3" id="KW-1185">Reference proteome</keyword>
<organism evidence="2 3">
    <name type="scientific">Streptodolium elevatio</name>
    <dbReference type="NCBI Taxonomy" id="3157996"/>
    <lineage>
        <taxon>Bacteria</taxon>
        <taxon>Bacillati</taxon>
        <taxon>Actinomycetota</taxon>
        <taxon>Actinomycetes</taxon>
        <taxon>Kitasatosporales</taxon>
        <taxon>Streptomycetaceae</taxon>
        <taxon>Streptodolium</taxon>
    </lineage>
</organism>
<sequence length="396" mass="41307">MSDQREYQRLVDEVAALLGAPATLEDRDFALVAFAAHEGDTAADDVRARSILSRTSSPQVKAWFESFGITRATGPVRIPPDPATGVRGRVCLPARHQGVTYGYIWLLDPDGAEWPPADLDAAFALAGRAGDLLAEEAHAGAELGERLRELLHEPGVAAGTAGGTGSAAIVPSADASRAAAELAAAASGIGGAAGQYALVVVRAAPDNLPDAPAVHAMPHVVACYTERQGSETELVALVRTTQAPADAARRITKGRRAARAGVSAASHELTGAVGMLAEARAAARVAAAFPEHAPVASWLELGPYRLLSALPSAPDPAVAPLLAPRHAELARTAETYLDHAAHATRAAEVLAIHRQTLYYRLSRVEHLTGLSLADGEDRLLLHMALKAARLHGTAIH</sequence>
<gene>
    <name evidence="2" type="ORF">AB0C36_42420</name>
</gene>
<reference evidence="2 3" key="1">
    <citation type="submission" date="2024-06" db="EMBL/GenBank/DDBJ databases">
        <title>The Natural Products Discovery Center: Release of the First 8490 Sequenced Strains for Exploring Actinobacteria Biosynthetic Diversity.</title>
        <authorList>
            <person name="Kalkreuter E."/>
            <person name="Kautsar S.A."/>
            <person name="Yang D."/>
            <person name="Bader C.D."/>
            <person name="Teijaro C.N."/>
            <person name="Fluegel L."/>
            <person name="Davis C.M."/>
            <person name="Simpson J.R."/>
            <person name="Lauterbach L."/>
            <person name="Steele A.D."/>
            <person name="Gui C."/>
            <person name="Meng S."/>
            <person name="Li G."/>
            <person name="Viehrig K."/>
            <person name="Ye F."/>
            <person name="Su P."/>
            <person name="Kiefer A.F."/>
            <person name="Nichols A."/>
            <person name="Cepeda A.J."/>
            <person name="Yan W."/>
            <person name="Fan B."/>
            <person name="Jiang Y."/>
            <person name="Adhikari A."/>
            <person name="Zheng C.-J."/>
            <person name="Schuster L."/>
            <person name="Cowan T.M."/>
            <person name="Smanski M.J."/>
            <person name="Chevrette M.G."/>
            <person name="De Carvalho L.P.S."/>
            <person name="Shen B."/>
        </authorList>
    </citation>
    <scope>NUCLEOTIDE SEQUENCE [LARGE SCALE GENOMIC DNA]</scope>
    <source>
        <strain evidence="2 3">NPDC048946</strain>
    </source>
</reference>
<dbReference type="InterPro" id="IPR025736">
    <property type="entry name" value="PucR_C-HTH_dom"/>
</dbReference>
<dbReference type="Pfam" id="PF13556">
    <property type="entry name" value="HTH_30"/>
    <property type="match status" value="1"/>
</dbReference>
<dbReference type="InterPro" id="IPR051448">
    <property type="entry name" value="CdaR-like_regulators"/>
</dbReference>
<protein>
    <submittedName>
        <fullName evidence="2">Helix-turn-helix domain-containing protein</fullName>
    </submittedName>
</protein>